<evidence type="ECO:0000313" key="1">
    <source>
        <dbReference type="EMBL" id="SFV87208.1"/>
    </source>
</evidence>
<dbReference type="AlphaFoldDB" id="A0A1W1E022"/>
<accession>A0A1W1E022</accession>
<organism evidence="1">
    <name type="scientific">hydrothermal vent metagenome</name>
    <dbReference type="NCBI Taxonomy" id="652676"/>
    <lineage>
        <taxon>unclassified sequences</taxon>
        <taxon>metagenomes</taxon>
        <taxon>ecological metagenomes</taxon>
    </lineage>
</organism>
<name>A0A1W1E022_9ZZZZ</name>
<protein>
    <submittedName>
        <fullName evidence="1">HlpA protein</fullName>
    </submittedName>
</protein>
<proteinExistence type="predicted"/>
<reference evidence="1" key="1">
    <citation type="submission" date="2016-10" db="EMBL/GenBank/DDBJ databases">
        <authorList>
            <person name="de Groot N.N."/>
        </authorList>
    </citation>
    <scope>NUCLEOTIDE SEQUENCE</scope>
</reference>
<dbReference type="Pfam" id="PF13489">
    <property type="entry name" value="Methyltransf_23"/>
    <property type="match status" value="1"/>
</dbReference>
<dbReference type="EMBL" id="FPHY01000167">
    <property type="protein sequence ID" value="SFV87208.1"/>
    <property type="molecule type" value="Genomic_DNA"/>
</dbReference>
<gene>
    <name evidence="1" type="ORF">MNB_SUP05-SYMBIONT-4-176</name>
</gene>
<dbReference type="InterPro" id="IPR029063">
    <property type="entry name" value="SAM-dependent_MTases_sf"/>
</dbReference>
<dbReference type="SUPFAM" id="SSF53335">
    <property type="entry name" value="S-adenosyl-L-methionine-dependent methyltransferases"/>
    <property type="match status" value="1"/>
</dbReference>
<dbReference type="Gene3D" id="3.40.50.150">
    <property type="entry name" value="Vaccinia Virus protein VP39"/>
    <property type="match status" value="1"/>
</dbReference>
<sequence length="260" mass="29797">MQISPNQMESMKDLSCTVCEGVCEPLDVVDFNKSCEEQRKLFLPLSGHAVYYYLCNQCGFCFAPELYQWSLEKFAKKIYNDGYEQIDPDYRKIRPEANANHINQMFLGKQTAIKHLDYGGGNGLLSDLLKESKWDSSSYDPFVNHDIDIKTLGKFDLITAFEVFEHVPDANELMSQLNLLIEKEGVILFSTLVSDGHIEKNKRLDWWYASPRNGHISLFSKNALAILAKKHRFNMGSFSAGFHVLFKQVPNWAAHIIKTQ</sequence>